<organism evidence="8 9">
    <name type="scientific">Alkalibacillus silvisoli</name>
    <dbReference type="NCBI Taxonomy" id="392823"/>
    <lineage>
        <taxon>Bacteria</taxon>
        <taxon>Bacillati</taxon>
        <taxon>Bacillota</taxon>
        <taxon>Bacilli</taxon>
        <taxon>Bacillales</taxon>
        <taxon>Bacillaceae</taxon>
        <taxon>Alkalibacillus</taxon>
    </lineage>
</organism>
<keyword evidence="9" id="KW-1185">Reference proteome</keyword>
<evidence type="ECO:0000256" key="5">
    <source>
        <dbReference type="ARBA" id="ARBA00023002"/>
    </source>
</evidence>
<dbReference type="SUPFAM" id="SSF49482">
    <property type="entry name" value="Aromatic compound dioxygenase"/>
    <property type="match status" value="1"/>
</dbReference>
<dbReference type="Proteomes" id="UP001500740">
    <property type="component" value="Unassembled WGS sequence"/>
</dbReference>
<evidence type="ECO:0000259" key="7">
    <source>
        <dbReference type="PROSITE" id="PS00083"/>
    </source>
</evidence>
<dbReference type="InterPro" id="IPR050770">
    <property type="entry name" value="Intradiol_RC_Dioxygenase"/>
</dbReference>
<dbReference type="RefSeq" id="WP_343780812.1">
    <property type="nucleotide sequence ID" value="NZ_BAAACZ010000001.1"/>
</dbReference>
<gene>
    <name evidence="8" type="primary">catA</name>
    <name evidence="8" type="ORF">GCM10008935_00180</name>
</gene>
<dbReference type="EMBL" id="BAAACZ010000001">
    <property type="protein sequence ID" value="GAA0449745.1"/>
    <property type="molecule type" value="Genomic_DNA"/>
</dbReference>
<evidence type="ECO:0000256" key="2">
    <source>
        <dbReference type="ARBA" id="ARBA00007825"/>
    </source>
</evidence>
<proteinExistence type="inferred from homology"/>
<dbReference type="Gene3D" id="2.60.130.10">
    <property type="entry name" value="Aromatic compound dioxygenase"/>
    <property type="match status" value="1"/>
</dbReference>
<accession>A0ABP3JD87</accession>
<dbReference type="InterPro" id="IPR000627">
    <property type="entry name" value="Intradiol_dOase_C"/>
</dbReference>
<comment type="similarity">
    <text evidence="2">Belongs to the intradiol ring-cleavage dioxygenase family.</text>
</comment>
<dbReference type="PANTHER" id="PTHR33711">
    <property type="entry name" value="DIOXYGENASE, PUTATIVE (AFU_ORTHOLOGUE AFUA_2G02910)-RELATED"/>
    <property type="match status" value="1"/>
</dbReference>
<comment type="caution">
    <text evidence="8">The sequence shown here is derived from an EMBL/GenBank/DDBJ whole genome shotgun (WGS) entry which is preliminary data.</text>
</comment>
<dbReference type="Pfam" id="PF04444">
    <property type="entry name" value="Dioxygenase_N"/>
    <property type="match status" value="1"/>
</dbReference>
<evidence type="ECO:0000256" key="4">
    <source>
        <dbReference type="ARBA" id="ARBA00022964"/>
    </source>
</evidence>
<keyword evidence="4" id="KW-0223">Dioxygenase</keyword>
<evidence type="ECO:0000256" key="3">
    <source>
        <dbReference type="ARBA" id="ARBA00022723"/>
    </source>
</evidence>
<dbReference type="InterPro" id="IPR015889">
    <property type="entry name" value="Intradiol_dOase_core"/>
</dbReference>
<dbReference type="InterPro" id="IPR007535">
    <property type="entry name" value="Catechol_dOase_N"/>
</dbReference>
<name>A0ABP3JD87_9BACI</name>
<feature type="domain" description="Intradiol ring-cleavage dioxygenases" evidence="7">
    <location>
        <begin position="111"/>
        <end position="139"/>
    </location>
</feature>
<dbReference type="Pfam" id="PF00775">
    <property type="entry name" value="Dioxygenase_C"/>
    <property type="match status" value="1"/>
</dbReference>
<dbReference type="PANTHER" id="PTHR33711:SF7">
    <property type="entry name" value="INTRADIOL RING-CLEAVAGE DIOXYGENASES DOMAIN-CONTAINING PROTEIN-RELATED"/>
    <property type="match status" value="1"/>
</dbReference>
<evidence type="ECO:0000313" key="8">
    <source>
        <dbReference type="EMBL" id="GAA0449745.1"/>
    </source>
</evidence>
<protein>
    <submittedName>
        <fullName evidence="8">Catechol 1,2-dioxygenase</fullName>
    </submittedName>
</protein>
<sequence length="257" mass="29735">MTQNATKNERVVEIFDIFKKHLVKFLEEAQPNHEEYTEFVKWADRLGRAGELPLYMDVFVETHVLRTVYGDKPGTEPSLLGPFYLENAPLVTEKPYKLPMREDEKGEKLIFKGQVTDVDGKPLANTLVDFWQDDANGDYSSFGADAPPYNLRGRFYTDDQGYFEVETIEPIPYKIPTEGPTGEFLDFIDQHPYRPAHLHIKFDQEGYESLITQVFFSGDKWLESDVADGVRNSLMTDLHDRGDHKEARLDFVMRKDQ</sequence>
<evidence type="ECO:0000313" key="9">
    <source>
        <dbReference type="Proteomes" id="UP001500740"/>
    </source>
</evidence>
<keyword evidence="5" id="KW-0560">Oxidoreductase</keyword>
<keyword evidence="6" id="KW-0408">Iron</keyword>
<evidence type="ECO:0000256" key="6">
    <source>
        <dbReference type="ARBA" id="ARBA00023004"/>
    </source>
</evidence>
<evidence type="ECO:0000256" key="1">
    <source>
        <dbReference type="ARBA" id="ARBA00001965"/>
    </source>
</evidence>
<keyword evidence="3" id="KW-0479">Metal-binding</keyword>
<reference evidence="9" key="1">
    <citation type="journal article" date="2019" name="Int. J. Syst. Evol. Microbiol.">
        <title>The Global Catalogue of Microorganisms (GCM) 10K type strain sequencing project: providing services to taxonomists for standard genome sequencing and annotation.</title>
        <authorList>
            <consortium name="The Broad Institute Genomics Platform"/>
            <consortium name="The Broad Institute Genome Sequencing Center for Infectious Disease"/>
            <person name="Wu L."/>
            <person name="Ma J."/>
        </authorList>
    </citation>
    <scope>NUCLEOTIDE SEQUENCE [LARGE SCALE GENOMIC DNA]</scope>
    <source>
        <strain evidence="9">JCM 14193</strain>
    </source>
</reference>
<comment type="cofactor">
    <cofactor evidence="1">
        <name>Fe(3+)</name>
        <dbReference type="ChEBI" id="CHEBI:29034"/>
    </cofactor>
</comment>
<dbReference type="PROSITE" id="PS00083">
    <property type="entry name" value="INTRADIOL_DIOXYGENAS"/>
    <property type="match status" value="1"/>
</dbReference>